<dbReference type="Gene3D" id="2.60.40.10">
    <property type="entry name" value="Immunoglobulins"/>
    <property type="match status" value="2"/>
</dbReference>
<dbReference type="SUPFAM" id="SSF49265">
    <property type="entry name" value="Fibronectin type III"/>
    <property type="match status" value="1"/>
</dbReference>
<dbReference type="Pfam" id="PF00041">
    <property type="entry name" value="fn3"/>
    <property type="match status" value="1"/>
</dbReference>
<dbReference type="InterPro" id="IPR013517">
    <property type="entry name" value="FG-GAP"/>
</dbReference>
<feature type="chain" id="PRO_5047530383" evidence="5">
    <location>
        <begin position="24"/>
        <end position="1965"/>
    </location>
</feature>
<dbReference type="Proteomes" id="UP001207654">
    <property type="component" value="Unassembled WGS sequence"/>
</dbReference>
<feature type="signal peptide" evidence="5">
    <location>
        <begin position="1"/>
        <end position="23"/>
    </location>
</feature>
<evidence type="ECO:0000256" key="1">
    <source>
        <dbReference type="ARBA" id="ARBA00022729"/>
    </source>
</evidence>
<dbReference type="EMBL" id="JAPNKA010000001">
    <property type="protein sequence ID" value="MCY1081379.1"/>
    <property type="molecule type" value="Genomic_DNA"/>
</dbReference>
<dbReference type="Pfam" id="PF12245">
    <property type="entry name" value="Big_3_2"/>
    <property type="match status" value="1"/>
</dbReference>
<dbReference type="InterPro" id="IPR003961">
    <property type="entry name" value="FN3_dom"/>
</dbReference>
<accession>A0ABT4AJP5</accession>
<dbReference type="RefSeq" id="WP_267539979.1">
    <property type="nucleotide sequence ID" value="NZ_JAPNKA010000001.1"/>
</dbReference>
<keyword evidence="2" id="KW-0677">Repeat</keyword>
<comment type="caution">
    <text evidence="7">The sequence shown here is derived from an EMBL/GenBank/DDBJ whole genome shotgun (WGS) entry which is preliminary data.</text>
</comment>
<name>A0ABT4AJP5_9BACT</name>
<dbReference type="PROSITE" id="PS00018">
    <property type="entry name" value="EF_HAND_1"/>
    <property type="match status" value="1"/>
</dbReference>
<feature type="domain" description="Fibronectin type-III" evidence="6">
    <location>
        <begin position="1398"/>
        <end position="1519"/>
    </location>
</feature>
<dbReference type="CDD" id="cd00063">
    <property type="entry name" value="FN3"/>
    <property type="match status" value="1"/>
</dbReference>
<dbReference type="PANTHER" id="PTHR23221:SF7">
    <property type="entry name" value="PHOSPHATIDYLINOSITOL-GLYCAN-SPECIFIC PHOSPHOLIPASE D"/>
    <property type="match status" value="1"/>
</dbReference>
<dbReference type="InterPro" id="IPR028994">
    <property type="entry name" value="Integrin_alpha_N"/>
</dbReference>
<dbReference type="SUPFAM" id="SSF69318">
    <property type="entry name" value="Integrin alpha N-terminal domain"/>
    <property type="match status" value="2"/>
</dbReference>
<dbReference type="PROSITE" id="PS50853">
    <property type="entry name" value="FN3"/>
    <property type="match status" value="1"/>
</dbReference>
<keyword evidence="1 5" id="KW-0732">Signal</keyword>
<sequence>MRRAGWQWILAVCALWVAGCTCGTPPVESELTVAFEQPLDGERLAQDDDADPAAEGFQYDVVAVAVDSSGRAVTLAQAKLEVQLAGESAWREGPVAVIEGGRVRFPAVTLPGRTNVLRVTVEEAGSKRTATRSMSVTVGSETWSVDISSPAEGQVLRESDDVDPSTPGYQVRFKLRTSGLAGRAGTLYCGNACGIPTQDFTVAPGGITEVSVTLTEAACEAQVAECYAVVRYVTQDVASVKRSFTLDSVAPRVELSEPVAPVSSSTFKVEAVVGCCEDGTVATLSREGETPLSANVSGGVVSFPEVTVPGGGLYPYTLRVTDSGGNPVEWPLEVMVAPTPHALELSAPATVSVDADGDPTNGIQVDVTATTSATDPATVIEFSTAVSSTPGTPVRVPTSAAGGGGRIATLRVSLAEGSNAVQACVRNPALPASCKSATVNVSTGRAACRIVSPLPGVALSGLVLPVRVETSSGSVSVRLRDANGRETSASGNVSGGSAEMSVSFRSDALQGAHQLVASCGGLGTSQAITLVRDTVNPSLLVSVSSEDGESGVLGTQTRDTSALPGTQVIVSTRTEPFAAVALTGCDSGNNHRVVADASGLAVLREVTVPAAGTCTLSVKATDAAGNSTTREKPLTLGLTGAHLSIVAPAAGRALGLADGTVRSGGGLVVEVRVSVSAGSSGQLKLFLGPAEVATLPVIESGSAQELVFPGVELNEGANALRATLVSSTGVAACATELLTVDTATRTLTLISPTQLASTLSLISDRNPEIPGIQAPLQYQLNGSAAGTRVDICTSVSLAPASTPCRDGSGFYTLASDVPAFVPQFTYPDGEYALKAVLHDTSFTETPAVSLVVDSLRPRVTLLSLERDANGDGVLNLAELPTGAPVFVVSVADVEDGRVVQVRDAGGVTLFGQAPVSGGTARVSLTGLPASLEALYSLVATVTDKVGNANKIANPTPLDPLNSASFTQFRVDRRAPTVDIVSPGKAVLGPADDADPAAGYQLLLSAVTSADVGANGVEVSVTSLNETRTSTPVSLKVSELFTVPASGTTAYTFNVRATDQAGNPTSASRTVTVDFDPPGLQPVAPTPTAGAKLSSSIVSLRANVTGAQGQTVRIYSDPKDGSSPSLIGSPVVNASGVAAVNTNLLFGVQDIRFVVSDMAGNTTTVTVADVEVSTLGCDLRFTKPSGTAVTLGQKDDLQPATAGLQYRLEGVTGACKGRQVRLFRGTATTPEALTTADGSNGAFGFDVTLPDAATTSLRLEMDDGMGHTTSVSASITVDITPPVLSEVVPAATTLFFVADSNEALFRTPRPANYLADLSPDGNAEAELSLRITGARSGAVRVLYKGVDLVPEAAVDADDKSLVLPITLPHDTTGTLELIARDAAGNEARRTASVTVDVRPPAAPVAAANLVPGAERTASVALNWSGVGDDGTSGTVSGYDVRWTTPIVQSGGITTDTIFFSNKVKQAPGAPLQPSATSVTLSPLPPLTTYSIQVRAVDEVGNYSRIAPPVSLDNFLRTRDVTNPGGGSNFGFLVGAGDLDGQPGDDLVVANYSDGSNRGVVYVYSGTDLFPAGGGAVTAASTLLPPDTSVQYFGIDFGIGNAGDVAGEGKADLVVGASGWSSNLGRAFLYFGRTGAKGVDPTPIEFRGAASATPVGRLGVTARIVGDLNNDGLGEVVLSSSYENGGAGRVYLFYGRSRAQWEALRVDNTSGAACTVGSVACHIPTAKADRIFVGDASAPSSGGINAFGRARAVFSLGDLTGDGYGELLLPASRDTWNQVYLYSGKAVIDATAPIPTSAALQTLTQTKGTGTTTRFDGFGTEGCAGVNLLGGPGPDLVLSYPVLDRLLLYADGSTSGYPPAATLTIQAGGSNFGNGVACADINGDSRLDLVVGTNSSTTGNMVWFFYNQGVAGAEFDNAIGGFNQARVSGARSLGVSVATGDFNGDGRPDIVSGDNVDPAGSRVRIWY</sequence>
<evidence type="ECO:0000313" key="8">
    <source>
        <dbReference type="Proteomes" id="UP001207654"/>
    </source>
</evidence>
<organism evidence="7 8">
    <name type="scientific">Archangium lansingense</name>
    <dbReference type="NCBI Taxonomy" id="2995310"/>
    <lineage>
        <taxon>Bacteria</taxon>
        <taxon>Pseudomonadati</taxon>
        <taxon>Myxococcota</taxon>
        <taxon>Myxococcia</taxon>
        <taxon>Myxococcales</taxon>
        <taxon>Cystobacterineae</taxon>
        <taxon>Archangiaceae</taxon>
        <taxon>Archangium</taxon>
    </lineage>
</organism>
<keyword evidence="8" id="KW-1185">Reference proteome</keyword>
<dbReference type="InterPro" id="IPR018247">
    <property type="entry name" value="EF_Hand_1_Ca_BS"/>
</dbReference>
<dbReference type="SMART" id="SM00191">
    <property type="entry name" value="Int_alpha"/>
    <property type="match status" value="5"/>
</dbReference>
<dbReference type="InterPro" id="IPR022038">
    <property type="entry name" value="Ig-like_bact"/>
</dbReference>
<evidence type="ECO:0000256" key="5">
    <source>
        <dbReference type="SAM" id="SignalP"/>
    </source>
</evidence>
<gene>
    <name evidence="7" type="ORF">OV287_43690</name>
</gene>
<evidence type="ECO:0000256" key="3">
    <source>
        <dbReference type="ARBA" id="ARBA00022801"/>
    </source>
</evidence>
<proteinExistence type="predicted"/>
<dbReference type="InterPro" id="IPR036116">
    <property type="entry name" value="FN3_sf"/>
</dbReference>
<dbReference type="InterPro" id="IPR013519">
    <property type="entry name" value="Int_alpha_beta-p"/>
</dbReference>
<dbReference type="PROSITE" id="PS51257">
    <property type="entry name" value="PROKAR_LIPOPROTEIN"/>
    <property type="match status" value="1"/>
</dbReference>
<dbReference type="PANTHER" id="PTHR23221">
    <property type="entry name" value="GLYCOSYLPHOSPHATIDYLINOSITOL PHOSPHOLIPASE D"/>
    <property type="match status" value="1"/>
</dbReference>
<protein>
    <submittedName>
        <fullName evidence="7">FG-GAP-like repeat-containing protein</fullName>
    </submittedName>
</protein>
<dbReference type="InterPro" id="IPR013783">
    <property type="entry name" value="Ig-like_fold"/>
</dbReference>
<reference evidence="7 8" key="1">
    <citation type="submission" date="2022-11" db="EMBL/GenBank/DDBJ databases">
        <title>Minimal conservation of predation-associated metabolite biosynthetic gene clusters underscores biosynthetic potential of Myxococcota including descriptions for ten novel species: Archangium lansinium sp. nov., Myxococcus landrumus sp. nov., Nannocystis bai.</title>
        <authorList>
            <person name="Ahearne A."/>
            <person name="Stevens C."/>
            <person name="Phillips K."/>
        </authorList>
    </citation>
    <scope>NUCLEOTIDE SEQUENCE [LARGE SCALE GENOMIC DNA]</scope>
    <source>
        <strain evidence="7 8">MIWBW</strain>
    </source>
</reference>
<dbReference type="SMART" id="SM00060">
    <property type="entry name" value="FN3"/>
    <property type="match status" value="1"/>
</dbReference>
<evidence type="ECO:0000313" key="7">
    <source>
        <dbReference type="EMBL" id="MCY1081379.1"/>
    </source>
</evidence>
<evidence type="ECO:0000259" key="6">
    <source>
        <dbReference type="PROSITE" id="PS50853"/>
    </source>
</evidence>
<keyword evidence="3" id="KW-0378">Hydrolase</keyword>
<keyword evidence="4" id="KW-0325">Glycoprotein</keyword>
<evidence type="ECO:0000256" key="2">
    <source>
        <dbReference type="ARBA" id="ARBA00022737"/>
    </source>
</evidence>
<dbReference type="Gene3D" id="2.130.10.130">
    <property type="entry name" value="Integrin alpha, N-terminal"/>
    <property type="match status" value="2"/>
</dbReference>
<evidence type="ECO:0000256" key="4">
    <source>
        <dbReference type="ARBA" id="ARBA00023180"/>
    </source>
</evidence>
<dbReference type="Pfam" id="PF13517">
    <property type="entry name" value="FG-GAP_3"/>
    <property type="match status" value="1"/>
</dbReference>